<protein>
    <submittedName>
        <fullName evidence="1">Uncharacterized protein</fullName>
    </submittedName>
</protein>
<name>A0A1J4NC24_9ACTN</name>
<dbReference type="EMBL" id="JZDQ02000002">
    <property type="protein sequence ID" value="OIJ28495.1"/>
    <property type="molecule type" value="Genomic_DNA"/>
</dbReference>
<gene>
    <name evidence="1" type="ORF">UG56_001560</name>
</gene>
<dbReference type="RefSeq" id="WP_045552056.1">
    <property type="nucleotide sequence ID" value="NZ_JZDQ02000002.1"/>
</dbReference>
<dbReference type="Proteomes" id="UP000033772">
    <property type="component" value="Unassembled WGS sequence"/>
</dbReference>
<accession>A0A1J4NC24</accession>
<organism evidence="1 2">
    <name type="scientific">Nocardioides luteus</name>
    <dbReference type="NCBI Taxonomy" id="1844"/>
    <lineage>
        <taxon>Bacteria</taxon>
        <taxon>Bacillati</taxon>
        <taxon>Actinomycetota</taxon>
        <taxon>Actinomycetes</taxon>
        <taxon>Propionibacteriales</taxon>
        <taxon>Nocardioidaceae</taxon>
        <taxon>Nocardioides</taxon>
    </lineage>
</organism>
<dbReference type="STRING" id="1844.UG56_001560"/>
<sequence>MSRTSAIIREPGARMTLMCYTDTHGYGWQHVDLFVHDASGHELNWVHWQAPGDGPEVADEITAEVEPTLRRTSEWRHDVSASGMDYWTADATWGEA</sequence>
<reference evidence="1" key="1">
    <citation type="submission" date="2016-10" db="EMBL/GenBank/DDBJ databases">
        <title>Draft Genome Sequence of Nocardioides luteus Strain BAFB, an Alkane-Degrading Bacterium Isolated from JP-7 Polluted Soil.</title>
        <authorList>
            <person name="Brown L."/>
            <person name="Ruiz O.N."/>
            <person name="Gunasekera T."/>
        </authorList>
    </citation>
    <scope>NUCLEOTIDE SEQUENCE [LARGE SCALE GENOMIC DNA]</scope>
    <source>
        <strain evidence="1">BAFB</strain>
    </source>
</reference>
<keyword evidence="2" id="KW-1185">Reference proteome</keyword>
<evidence type="ECO:0000313" key="2">
    <source>
        <dbReference type="Proteomes" id="UP000033772"/>
    </source>
</evidence>
<dbReference type="AlphaFoldDB" id="A0A1J4NC24"/>
<comment type="caution">
    <text evidence="1">The sequence shown here is derived from an EMBL/GenBank/DDBJ whole genome shotgun (WGS) entry which is preliminary data.</text>
</comment>
<proteinExistence type="predicted"/>
<evidence type="ECO:0000313" key="1">
    <source>
        <dbReference type="EMBL" id="OIJ28495.1"/>
    </source>
</evidence>